<feature type="transmembrane region" description="Helical" evidence="9">
    <location>
        <begin position="267"/>
        <end position="288"/>
    </location>
</feature>
<keyword evidence="12" id="KW-1185">Reference proteome</keyword>
<dbReference type="AlphaFoldDB" id="A0A9N9MWM4"/>
<dbReference type="CDD" id="cd17358">
    <property type="entry name" value="MFS_GLUT6_8_Class3_like"/>
    <property type="match status" value="1"/>
</dbReference>
<dbReference type="InterPro" id="IPR020846">
    <property type="entry name" value="MFS_dom"/>
</dbReference>
<evidence type="ECO:0000313" key="12">
    <source>
        <dbReference type="Proteomes" id="UP001152799"/>
    </source>
</evidence>
<evidence type="ECO:0000256" key="2">
    <source>
        <dbReference type="ARBA" id="ARBA00022475"/>
    </source>
</evidence>
<keyword evidence="3 9" id="KW-0812">Transmembrane</keyword>
<evidence type="ECO:0000256" key="6">
    <source>
        <dbReference type="ARBA" id="ARBA00023180"/>
    </source>
</evidence>
<dbReference type="InterPro" id="IPR005829">
    <property type="entry name" value="Sugar_transporter_CS"/>
</dbReference>
<dbReference type="InterPro" id="IPR005828">
    <property type="entry name" value="MFS_sugar_transport-like"/>
</dbReference>
<evidence type="ECO:0000256" key="8">
    <source>
        <dbReference type="RuleBase" id="RU003346"/>
    </source>
</evidence>
<sequence length="483" mass="51791">MTRPLFLPENSRTVLMTANGVDELPEKRPQFVASFVGTLTAVGVGMTCSWSSSAIPVFQREIGVTTSQEAWIGSILALGGFAGAFPTGPLAHWIGRKRTLQLLMLPLIVSWFLLAYFYHNLSIVYLGRFMAGLSMGGVSVAAPLYVAELAHISIRGTLGTFFQVQITVGLLMTYVFGDLLPDLRSLSLVCAVVPLVFLLSSAFIPESPVYLCEISQMHKAQNSLIWFRGRDYDVEDELLKITDDIKEARLNEAGLSDLVSCKATRKALIISLGLMAFQQLSGINAVLFYTNSIFEKSGAALSPGHCSILVGTVQVVATLASTALIDKSGRKILLILSASIMCISLAALGLYTHAGVTSYTWVPLVSLALFIIAFSLGFGPIPWMLMSELFPPAVKGVASSIAAASNWLLAFVVTNQFNGAKEALGLGPAFLIFSLICGVATGFVILLVPETKGRSVEQVRSLLVGGGGFEEAKETTEKMTTNV</sequence>
<dbReference type="PRINTS" id="PR00171">
    <property type="entry name" value="SUGRTRNSPORT"/>
</dbReference>
<proteinExistence type="inferred from homology"/>
<feature type="transmembrane region" description="Helical" evidence="9">
    <location>
        <begin position="364"/>
        <end position="385"/>
    </location>
</feature>
<evidence type="ECO:0000256" key="9">
    <source>
        <dbReference type="SAM" id="Phobius"/>
    </source>
</evidence>
<dbReference type="Gene3D" id="1.20.1250.20">
    <property type="entry name" value="MFS general substrate transporter like domains"/>
    <property type="match status" value="1"/>
</dbReference>
<dbReference type="PANTHER" id="PTHR48021:SF1">
    <property type="entry name" value="GH07001P-RELATED"/>
    <property type="match status" value="1"/>
</dbReference>
<dbReference type="Pfam" id="PF00083">
    <property type="entry name" value="Sugar_tr"/>
    <property type="match status" value="1"/>
</dbReference>
<dbReference type="GO" id="GO:0051119">
    <property type="term" value="F:sugar transmembrane transporter activity"/>
    <property type="evidence" value="ECO:0007669"/>
    <property type="project" value="InterPro"/>
</dbReference>
<feature type="transmembrane region" description="Helical" evidence="9">
    <location>
        <begin position="183"/>
        <end position="204"/>
    </location>
</feature>
<evidence type="ECO:0000256" key="7">
    <source>
        <dbReference type="ARBA" id="ARBA00024348"/>
    </source>
</evidence>
<feature type="transmembrane region" description="Helical" evidence="9">
    <location>
        <begin position="429"/>
        <end position="448"/>
    </location>
</feature>
<dbReference type="InterPro" id="IPR036259">
    <property type="entry name" value="MFS_trans_sf"/>
</dbReference>
<dbReference type="SUPFAM" id="SSF103473">
    <property type="entry name" value="MFS general substrate transporter"/>
    <property type="match status" value="1"/>
</dbReference>
<dbReference type="EMBL" id="OU892284">
    <property type="protein sequence ID" value="CAG9772154.1"/>
    <property type="molecule type" value="Genomic_DNA"/>
</dbReference>
<feature type="domain" description="Major facilitator superfamily (MFS) profile" evidence="10">
    <location>
        <begin position="29"/>
        <end position="452"/>
    </location>
</feature>
<keyword evidence="5 9" id="KW-0472">Membrane</keyword>
<keyword evidence="4 9" id="KW-1133">Transmembrane helix</keyword>
<dbReference type="PROSITE" id="PS50850">
    <property type="entry name" value="MFS"/>
    <property type="match status" value="1"/>
</dbReference>
<feature type="transmembrane region" description="Helical" evidence="9">
    <location>
        <begin position="332"/>
        <end position="352"/>
    </location>
</feature>
<dbReference type="NCBIfam" id="TIGR00879">
    <property type="entry name" value="SP"/>
    <property type="match status" value="1"/>
</dbReference>
<accession>A0A9N9MWM4</accession>
<feature type="transmembrane region" description="Helical" evidence="9">
    <location>
        <begin position="70"/>
        <end position="88"/>
    </location>
</feature>
<evidence type="ECO:0000313" key="11">
    <source>
        <dbReference type="EMBL" id="CAG9772154.1"/>
    </source>
</evidence>
<feature type="transmembrane region" description="Helical" evidence="9">
    <location>
        <begin position="31"/>
        <end position="58"/>
    </location>
</feature>
<dbReference type="PANTHER" id="PTHR48021">
    <property type="match status" value="1"/>
</dbReference>
<dbReference type="GO" id="GO:0005886">
    <property type="term" value="C:plasma membrane"/>
    <property type="evidence" value="ECO:0007669"/>
    <property type="project" value="UniProtKB-SubCell"/>
</dbReference>
<dbReference type="InterPro" id="IPR044775">
    <property type="entry name" value="MFS_ERD6/Tret1-like"/>
</dbReference>
<keyword evidence="8" id="KW-0813">Transport</keyword>
<dbReference type="InterPro" id="IPR003663">
    <property type="entry name" value="Sugar/inositol_transpt"/>
</dbReference>
<keyword evidence="2" id="KW-1003">Cell membrane</keyword>
<dbReference type="PROSITE" id="PS00217">
    <property type="entry name" value="SUGAR_TRANSPORT_2"/>
    <property type="match status" value="1"/>
</dbReference>
<evidence type="ECO:0000256" key="1">
    <source>
        <dbReference type="ARBA" id="ARBA00004651"/>
    </source>
</evidence>
<feature type="transmembrane region" description="Helical" evidence="9">
    <location>
        <begin position="308"/>
        <end position="325"/>
    </location>
</feature>
<evidence type="ECO:0000256" key="3">
    <source>
        <dbReference type="ARBA" id="ARBA00022692"/>
    </source>
</evidence>
<reference evidence="11" key="1">
    <citation type="submission" date="2022-01" db="EMBL/GenBank/DDBJ databases">
        <authorList>
            <person name="King R."/>
        </authorList>
    </citation>
    <scope>NUCLEOTIDE SEQUENCE</scope>
</reference>
<keyword evidence="6" id="KW-0325">Glycoprotein</keyword>
<feature type="transmembrane region" description="Helical" evidence="9">
    <location>
        <begin position="397"/>
        <end position="417"/>
    </location>
</feature>
<evidence type="ECO:0000256" key="5">
    <source>
        <dbReference type="ARBA" id="ARBA00023136"/>
    </source>
</evidence>
<comment type="subcellular location">
    <subcellularLocation>
        <location evidence="1">Cell membrane</location>
        <topology evidence="1">Multi-pass membrane protein</topology>
    </subcellularLocation>
</comment>
<gene>
    <name evidence="11" type="ORF">CEUTPL_LOCUS12575</name>
</gene>
<protein>
    <recommendedName>
        <fullName evidence="10">Major facilitator superfamily (MFS) profile domain-containing protein</fullName>
    </recommendedName>
</protein>
<evidence type="ECO:0000256" key="4">
    <source>
        <dbReference type="ARBA" id="ARBA00022989"/>
    </source>
</evidence>
<evidence type="ECO:0000259" key="10">
    <source>
        <dbReference type="PROSITE" id="PS50850"/>
    </source>
</evidence>
<feature type="transmembrane region" description="Helical" evidence="9">
    <location>
        <begin position="158"/>
        <end position="177"/>
    </location>
</feature>
<organism evidence="11 12">
    <name type="scientific">Ceutorhynchus assimilis</name>
    <name type="common">cabbage seed weevil</name>
    <dbReference type="NCBI Taxonomy" id="467358"/>
    <lineage>
        <taxon>Eukaryota</taxon>
        <taxon>Metazoa</taxon>
        <taxon>Ecdysozoa</taxon>
        <taxon>Arthropoda</taxon>
        <taxon>Hexapoda</taxon>
        <taxon>Insecta</taxon>
        <taxon>Pterygota</taxon>
        <taxon>Neoptera</taxon>
        <taxon>Endopterygota</taxon>
        <taxon>Coleoptera</taxon>
        <taxon>Polyphaga</taxon>
        <taxon>Cucujiformia</taxon>
        <taxon>Curculionidae</taxon>
        <taxon>Ceutorhynchinae</taxon>
        <taxon>Ceutorhynchus</taxon>
    </lineage>
</organism>
<comment type="similarity">
    <text evidence="7">Belongs to the major facilitator superfamily. Sugar transporter (TC 2.A.1.1) family. Trehalose transporter subfamily.</text>
</comment>
<dbReference type="InterPro" id="IPR050549">
    <property type="entry name" value="MFS_Trehalose_Transporter"/>
</dbReference>
<feature type="transmembrane region" description="Helical" evidence="9">
    <location>
        <begin position="100"/>
        <end position="119"/>
    </location>
</feature>
<feature type="transmembrane region" description="Helical" evidence="9">
    <location>
        <begin position="125"/>
        <end position="146"/>
    </location>
</feature>
<dbReference type="Proteomes" id="UP001152799">
    <property type="component" value="Chromosome 8"/>
</dbReference>
<dbReference type="FunFam" id="1.20.1250.20:FF:000055">
    <property type="entry name" value="Facilitated trehalose transporter Tret1-2 homolog"/>
    <property type="match status" value="1"/>
</dbReference>
<dbReference type="OrthoDB" id="6612291at2759"/>
<name>A0A9N9MWM4_9CUCU</name>